<dbReference type="InterPro" id="IPR011009">
    <property type="entry name" value="Kinase-like_dom_sf"/>
</dbReference>
<keyword evidence="1" id="KW-0067">ATP-binding</keyword>
<dbReference type="OrthoDB" id="5979581at2759"/>
<evidence type="ECO:0000313" key="2">
    <source>
        <dbReference type="EMBL" id="OCH85927.1"/>
    </source>
</evidence>
<dbReference type="Gene3D" id="3.30.200.20">
    <property type="entry name" value="Phosphorylase Kinase, domain 1"/>
    <property type="match status" value="1"/>
</dbReference>
<dbReference type="SUPFAM" id="SSF56112">
    <property type="entry name" value="Protein kinase-like (PK-like)"/>
    <property type="match status" value="1"/>
</dbReference>
<sequence>MHSPLHPPPQNGLLSLSSFIGLILDFGTDARYEIQKLVGMGGYGLIWLARDLSAPDTSRIHRAIKVTRAKVLGWPGTRVLLRREMTLHRCL</sequence>
<dbReference type="Proteomes" id="UP000250043">
    <property type="component" value="Unassembled WGS sequence"/>
</dbReference>
<dbReference type="InterPro" id="IPR017441">
    <property type="entry name" value="Protein_kinase_ATP_BS"/>
</dbReference>
<evidence type="ECO:0000313" key="3">
    <source>
        <dbReference type="Proteomes" id="UP000250043"/>
    </source>
</evidence>
<keyword evidence="1" id="KW-0547">Nucleotide-binding</keyword>
<dbReference type="EMBL" id="KV722555">
    <property type="protein sequence ID" value="OCH85927.1"/>
    <property type="molecule type" value="Genomic_DNA"/>
</dbReference>
<name>A0A8E2ASJ6_9APHY</name>
<keyword evidence="3" id="KW-1185">Reference proteome</keyword>
<proteinExistence type="predicted"/>
<dbReference type="GO" id="GO:0005524">
    <property type="term" value="F:ATP binding"/>
    <property type="evidence" value="ECO:0007669"/>
    <property type="project" value="UniProtKB-UniRule"/>
</dbReference>
<gene>
    <name evidence="2" type="ORF">OBBRIDRAFT_797693</name>
</gene>
<protein>
    <recommendedName>
        <fullName evidence="4">Protein kinase domain-containing protein</fullName>
    </recommendedName>
</protein>
<evidence type="ECO:0008006" key="4">
    <source>
        <dbReference type="Google" id="ProtNLM"/>
    </source>
</evidence>
<feature type="binding site" evidence="1">
    <location>
        <position position="65"/>
    </location>
    <ligand>
        <name>ATP</name>
        <dbReference type="ChEBI" id="CHEBI:30616"/>
    </ligand>
</feature>
<dbReference type="PROSITE" id="PS00107">
    <property type="entry name" value="PROTEIN_KINASE_ATP"/>
    <property type="match status" value="1"/>
</dbReference>
<dbReference type="AlphaFoldDB" id="A0A8E2ASJ6"/>
<accession>A0A8E2ASJ6</accession>
<evidence type="ECO:0000256" key="1">
    <source>
        <dbReference type="PROSITE-ProRule" id="PRU10141"/>
    </source>
</evidence>
<reference evidence="2 3" key="1">
    <citation type="submission" date="2016-07" db="EMBL/GenBank/DDBJ databases">
        <title>Draft genome of the white-rot fungus Obba rivulosa 3A-2.</title>
        <authorList>
            <consortium name="DOE Joint Genome Institute"/>
            <person name="Miettinen O."/>
            <person name="Riley R."/>
            <person name="Acob R."/>
            <person name="Barry K."/>
            <person name="Cullen D."/>
            <person name="De Vries R."/>
            <person name="Hainaut M."/>
            <person name="Hatakka A."/>
            <person name="Henrissat B."/>
            <person name="Hilden K."/>
            <person name="Kuo R."/>
            <person name="Labutti K."/>
            <person name="Lipzen A."/>
            <person name="Makela M.R."/>
            <person name="Sandor L."/>
            <person name="Spatafora J.W."/>
            <person name="Grigoriev I.V."/>
            <person name="Hibbett D.S."/>
        </authorList>
    </citation>
    <scope>NUCLEOTIDE SEQUENCE [LARGE SCALE GENOMIC DNA]</scope>
    <source>
        <strain evidence="2 3">3A-2</strain>
    </source>
</reference>
<organism evidence="2 3">
    <name type="scientific">Obba rivulosa</name>
    <dbReference type="NCBI Taxonomy" id="1052685"/>
    <lineage>
        <taxon>Eukaryota</taxon>
        <taxon>Fungi</taxon>
        <taxon>Dikarya</taxon>
        <taxon>Basidiomycota</taxon>
        <taxon>Agaricomycotina</taxon>
        <taxon>Agaricomycetes</taxon>
        <taxon>Polyporales</taxon>
        <taxon>Gelatoporiaceae</taxon>
        <taxon>Obba</taxon>
    </lineage>
</organism>